<dbReference type="EMBL" id="CZQE01000214">
    <property type="protein sequence ID" value="CUS45140.1"/>
    <property type="molecule type" value="Genomic_DNA"/>
</dbReference>
<evidence type="ECO:0000313" key="1">
    <source>
        <dbReference type="EMBL" id="CUS45140.1"/>
    </source>
</evidence>
<organism evidence="1">
    <name type="scientific">hydrothermal vent metagenome</name>
    <dbReference type="NCBI Taxonomy" id="652676"/>
    <lineage>
        <taxon>unclassified sequences</taxon>
        <taxon>metagenomes</taxon>
        <taxon>ecological metagenomes</taxon>
    </lineage>
</organism>
<reference evidence="1" key="1">
    <citation type="submission" date="2015-10" db="EMBL/GenBank/DDBJ databases">
        <authorList>
            <person name="Gilbert D.G."/>
        </authorList>
    </citation>
    <scope>NUCLEOTIDE SEQUENCE</scope>
</reference>
<gene>
    <name evidence="1" type="ORF">MGWOODY_Smn1038</name>
</gene>
<dbReference type="AlphaFoldDB" id="A0A160TJ90"/>
<name>A0A160TJ90_9ZZZZ</name>
<accession>A0A160TJ90</accession>
<proteinExistence type="predicted"/>
<sequence length="39" mass="4614">MPKNPFSHHYPQSIFRRLTDLGEIEIQMAFREIHTASQS</sequence>
<protein>
    <submittedName>
        <fullName evidence="1">Uncharacterized protein</fullName>
    </submittedName>
</protein>